<proteinExistence type="predicted"/>
<feature type="compositionally biased region" description="Polar residues" evidence="1">
    <location>
        <begin position="329"/>
        <end position="357"/>
    </location>
</feature>
<accession>A0A315V4Z0</accession>
<feature type="region of interest" description="Disordered" evidence="1">
    <location>
        <begin position="74"/>
        <end position="146"/>
    </location>
</feature>
<gene>
    <name evidence="2" type="ORF">CCH79_00018392</name>
</gene>
<feature type="compositionally biased region" description="Low complexity" evidence="1">
    <location>
        <begin position="105"/>
        <end position="124"/>
    </location>
</feature>
<evidence type="ECO:0008006" key="4">
    <source>
        <dbReference type="Google" id="ProtNLM"/>
    </source>
</evidence>
<sequence>MFCRRALQRVGPLARWLLRPISKSTAPVRHMALGVPGGSTNLAYVVLCGGGLTAAVVYAYKTVNGDAERYEDRLASMRSEEKAEVTSEAASSPPVESAQAEEEAAPGAEVTLEPVPASPEPVAETSAEPTADASPEEQAAAEASEADVIEAPAEPADAEGAPVAEEETAPEVELEVAAVTPAEDGAAESAEIIYAFVGEESLGEALHQMENDGKELNNSKEDLQPHPLETTMETSVEAAVYIEEQLFEVEEVPHGLTIEELSADRIPAADAEQEEEEKERAVSLPEEIAEAEENTAIPDFPSEESVSSPEDSSSSDEATPEEEETKSEQTALGTVGETTQLAAASTELSLEVLSNTEPEPPSLVAPADKGEPCHSCHSSPSSSKEAAPPAALGEDLLDMDIAQEAKESFDKPLAKQ</sequence>
<evidence type="ECO:0000256" key="1">
    <source>
        <dbReference type="SAM" id="MobiDB-lite"/>
    </source>
</evidence>
<name>A0A315V4Z0_GAMAF</name>
<keyword evidence="3" id="KW-1185">Reference proteome</keyword>
<organism evidence="2 3">
    <name type="scientific">Gambusia affinis</name>
    <name type="common">Western mosquitofish</name>
    <name type="synonym">Heterandria affinis</name>
    <dbReference type="NCBI Taxonomy" id="33528"/>
    <lineage>
        <taxon>Eukaryota</taxon>
        <taxon>Metazoa</taxon>
        <taxon>Chordata</taxon>
        <taxon>Craniata</taxon>
        <taxon>Vertebrata</taxon>
        <taxon>Euteleostomi</taxon>
        <taxon>Actinopterygii</taxon>
        <taxon>Neopterygii</taxon>
        <taxon>Teleostei</taxon>
        <taxon>Neoteleostei</taxon>
        <taxon>Acanthomorphata</taxon>
        <taxon>Ovalentaria</taxon>
        <taxon>Atherinomorphae</taxon>
        <taxon>Cyprinodontiformes</taxon>
        <taxon>Poeciliidae</taxon>
        <taxon>Poeciliinae</taxon>
        <taxon>Gambusia</taxon>
    </lineage>
</organism>
<feature type="compositionally biased region" description="Low complexity" evidence="1">
    <location>
        <begin position="375"/>
        <end position="391"/>
    </location>
</feature>
<feature type="compositionally biased region" description="Basic and acidic residues" evidence="1">
    <location>
        <begin position="74"/>
        <end position="85"/>
    </location>
</feature>
<comment type="caution">
    <text evidence="2">The sequence shown here is derived from an EMBL/GenBank/DDBJ whole genome shotgun (WGS) entry which is preliminary data.</text>
</comment>
<evidence type="ECO:0000313" key="3">
    <source>
        <dbReference type="Proteomes" id="UP000250572"/>
    </source>
</evidence>
<evidence type="ECO:0000313" key="2">
    <source>
        <dbReference type="EMBL" id="PWA18334.1"/>
    </source>
</evidence>
<reference evidence="2 3" key="1">
    <citation type="journal article" date="2018" name="G3 (Bethesda)">
        <title>A High-Quality Reference Genome for the Invasive Mosquitofish Gambusia affinis Using a Chicago Library.</title>
        <authorList>
            <person name="Hoffberg S.L."/>
            <person name="Troendle N.J."/>
            <person name="Glenn T.C."/>
            <person name="Mahmud O."/>
            <person name="Louha S."/>
            <person name="Chalopin D."/>
            <person name="Bennetzen J.L."/>
            <person name="Mauricio R."/>
        </authorList>
    </citation>
    <scope>NUCLEOTIDE SEQUENCE [LARGE SCALE GENOMIC DNA]</scope>
    <source>
        <strain evidence="2">NE01/NJP1002.9</strain>
        <tissue evidence="2">Muscle</tissue>
    </source>
</reference>
<dbReference type="Proteomes" id="UP000250572">
    <property type="component" value="Unassembled WGS sequence"/>
</dbReference>
<feature type="compositionally biased region" description="Low complexity" evidence="1">
    <location>
        <begin position="303"/>
        <end position="317"/>
    </location>
</feature>
<dbReference type="AlphaFoldDB" id="A0A315V4Z0"/>
<dbReference type="EMBL" id="NHOQ01002303">
    <property type="protein sequence ID" value="PWA18334.1"/>
    <property type="molecule type" value="Genomic_DNA"/>
</dbReference>
<feature type="compositionally biased region" description="Basic and acidic residues" evidence="1">
    <location>
        <begin position="403"/>
        <end position="416"/>
    </location>
</feature>
<feature type="compositionally biased region" description="Low complexity" evidence="1">
    <location>
        <begin position="87"/>
        <end position="98"/>
    </location>
</feature>
<feature type="compositionally biased region" description="Low complexity" evidence="1">
    <location>
        <begin position="131"/>
        <end position="143"/>
    </location>
</feature>
<protein>
    <recommendedName>
        <fullName evidence="4">Protein MGARP N-terminal domain-containing protein</fullName>
    </recommendedName>
</protein>
<feature type="non-terminal residue" evidence="2">
    <location>
        <position position="416"/>
    </location>
</feature>
<feature type="region of interest" description="Disordered" evidence="1">
    <location>
        <begin position="258"/>
        <end position="416"/>
    </location>
</feature>